<keyword evidence="3" id="KW-0238">DNA-binding</keyword>
<keyword evidence="4" id="KW-0539">Nucleus</keyword>
<feature type="compositionally biased region" description="Low complexity" evidence="5">
    <location>
        <begin position="366"/>
        <end position="376"/>
    </location>
</feature>
<dbReference type="GO" id="GO:0003677">
    <property type="term" value="F:DNA binding"/>
    <property type="evidence" value="ECO:0007669"/>
    <property type="project" value="UniProtKB-KW"/>
</dbReference>
<protein>
    <recommendedName>
        <fullName evidence="6">DEK-C domain-containing protein</fullName>
    </recommendedName>
</protein>
<dbReference type="Proteomes" id="UP000007264">
    <property type="component" value="Unassembled WGS sequence"/>
</dbReference>
<keyword evidence="8" id="KW-1185">Reference proteome</keyword>
<dbReference type="InterPro" id="IPR044198">
    <property type="entry name" value="DEK"/>
</dbReference>
<dbReference type="Gene3D" id="1.10.10.60">
    <property type="entry name" value="Homeodomain-like"/>
    <property type="match status" value="1"/>
</dbReference>
<name>I0Z6D7_COCSC</name>
<dbReference type="AlphaFoldDB" id="I0Z6D7"/>
<dbReference type="GO" id="GO:0006325">
    <property type="term" value="P:chromatin organization"/>
    <property type="evidence" value="ECO:0007669"/>
    <property type="project" value="UniProtKB-KW"/>
</dbReference>
<evidence type="ECO:0000256" key="4">
    <source>
        <dbReference type="ARBA" id="ARBA00023242"/>
    </source>
</evidence>
<feature type="region of interest" description="Disordered" evidence="5">
    <location>
        <begin position="171"/>
        <end position="269"/>
    </location>
</feature>
<feature type="region of interest" description="Disordered" evidence="5">
    <location>
        <begin position="1"/>
        <end position="34"/>
    </location>
</feature>
<comment type="subcellular location">
    <subcellularLocation>
        <location evidence="1">Nucleus</location>
    </subcellularLocation>
</comment>
<organism evidence="7 8">
    <name type="scientific">Coccomyxa subellipsoidea (strain C-169)</name>
    <name type="common">Green microalga</name>
    <dbReference type="NCBI Taxonomy" id="574566"/>
    <lineage>
        <taxon>Eukaryota</taxon>
        <taxon>Viridiplantae</taxon>
        <taxon>Chlorophyta</taxon>
        <taxon>core chlorophytes</taxon>
        <taxon>Trebouxiophyceae</taxon>
        <taxon>Trebouxiophyceae incertae sedis</taxon>
        <taxon>Coccomyxaceae</taxon>
        <taxon>Coccomyxa</taxon>
        <taxon>Coccomyxa subellipsoidea</taxon>
    </lineage>
</organism>
<dbReference type="GeneID" id="17044210"/>
<evidence type="ECO:0000313" key="7">
    <source>
        <dbReference type="EMBL" id="EIE26206.1"/>
    </source>
</evidence>
<accession>I0Z6D7</accession>
<feature type="domain" description="DEK-C" evidence="6">
    <location>
        <begin position="266"/>
        <end position="321"/>
    </location>
</feature>
<feature type="compositionally biased region" description="Low complexity" evidence="5">
    <location>
        <begin position="386"/>
        <end position="412"/>
    </location>
</feature>
<dbReference type="eggNOG" id="KOG2266">
    <property type="taxonomic scope" value="Eukaryota"/>
</dbReference>
<gene>
    <name evidence="7" type="ORF">COCSUDRAFT_46535</name>
</gene>
<feature type="compositionally biased region" description="Acidic residues" evidence="5">
    <location>
        <begin position="244"/>
        <end position="258"/>
    </location>
</feature>
<feature type="compositionally biased region" description="Basic residues" evidence="5">
    <location>
        <begin position="227"/>
        <end position="239"/>
    </location>
</feature>
<dbReference type="Pfam" id="PF08766">
    <property type="entry name" value="DEK_C"/>
    <property type="match status" value="1"/>
</dbReference>
<dbReference type="KEGG" id="csl:COCSUDRAFT_46535"/>
<evidence type="ECO:0000256" key="2">
    <source>
        <dbReference type="ARBA" id="ARBA00022853"/>
    </source>
</evidence>
<dbReference type="STRING" id="574566.I0Z6D7"/>
<evidence type="ECO:0000259" key="6">
    <source>
        <dbReference type="PROSITE" id="PS51998"/>
    </source>
</evidence>
<dbReference type="GO" id="GO:0005634">
    <property type="term" value="C:nucleus"/>
    <property type="evidence" value="ECO:0007669"/>
    <property type="project" value="UniProtKB-SubCell"/>
</dbReference>
<dbReference type="PANTHER" id="PTHR13468:SF1">
    <property type="entry name" value="PROTEIN DEK"/>
    <property type="match status" value="1"/>
</dbReference>
<evidence type="ECO:0000313" key="8">
    <source>
        <dbReference type="Proteomes" id="UP000007264"/>
    </source>
</evidence>
<dbReference type="GO" id="GO:2000779">
    <property type="term" value="P:regulation of double-strand break repair"/>
    <property type="evidence" value="ECO:0007669"/>
    <property type="project" value="TreeGrafter"/>
</dbReference>
<comment type="caution">
    <text evidence="7">The sequence shown here is derived from an EMBL/GenBank/DDBJ whole genome shotgun (WGS) entry which is preliminary data.</text>
</comment>
<dbReference type="SUPFAM" id="SSF109715">
    <property type="entry name" value="DEK C-terminal domain"/>
    <property type="match status" value="1"/>
</dbReference>
<dbReference type="EMBL" id="AGSI01000003">
    <property type="protein sequence ID" value="EIE26206.1"/>
    <property type="molecule type" value="Genomic_DNA"/>
</dbReference>
<feature type="compositionally biased region" description="Acidic residues" evidence="5">
    <location>
        <begin position="329"/>
        <end position="365"/>
    </location>
</feature>
<reference evidence="7 8" key="1">
    <citation type="journal article" date="2012" name="Genome Biol.">
        <title>The genome of the polar eukaryotic microalga coccomyxa subellipsoidea reveals traits of cold adaptation.</title>
        <authorList>
            <person name="Blanc G."/>
            <person name="Agarkova I."/>
            <person name="Grimwood J."/>
            <person name="Kuo A."/>
            <person name="Brueggeman A."/>
            <person name="Dunigan D."/>
            <person name="Gurnon J."/>
            <person name="Ladunga I."/>
            <person name="Lindquist E."/>
            <person name="Lucas S."/>
            <person name="Pangilinan J."/>
            <person name="Proschold T."/>
            <person name="Salamov A."/>
            <person name="Schmutz J."/>
            <person name="Weeks D."/>
            <person name="Yamada T."/>
            <person name="Claverie J.M."/>
            <person name="Grigoriev I."/>
            <person name="Van Etten J."/>
            <person name="Lomsadze A."/>
            <person name="Borodovsky M."/>
        </authorList>
    </citation>
    <scope>NUCLEOTIDE SEQUENCE [LARGE SCALE GENOMIC DNA]</scope>
    <source>
        <strain evidence="7 8">C-169</strain>
    </source>
</reference>
<feature type="compositionally biased region" description="Basic and acidic residues" evidence="5">
    <location>
        <begin position="171"/>
        <end position="226"/>
    </location>
</feature>
<evidence type="ECO:0000256" key="5">
    <source>
        <dbReference type="SAM" id="MobiDB-lite"/>
    </source>
</evidence>
<proteinExistence type="predicted"/>
<dbReference type="PROSITE" id="PS51998">
    <property type="entry name" value="DEK_C"/>
    <property type="match status" value="1"/>
</dbReference>
<dbReference type="OrthoDB" id="370884at2759"/>
<sequence>MTEEKIDPAPPATEEEPASAAVPDAPGTGSRKRKQVEFFVPTDVKKTEKLVIKEGKGTKLGDIPNVAFHFTKVTGRDELLEELHFLLFKRKGTANMRKKGILGFSGFVYEGSADEGRAKLAEKLGRWKLEDIHRTMDFMDLARGSGSKEVKVNALLDFLEEPKPLKDQDLAEKAAKAKEKAKAKKEKETAKKEKAAPVKEPAKKKAKKETPAKKEKPAAKKDDSAAKKKATAAPKKKAKAAAAEEPEEAEEDDSEDELPLAVVAGTPSDEELREATMAILKTVQLEDFTMKDLLRRLADKYGMPFQKRKEFLREVINTFVAENKATAADGDEEEPEQDAEPEEAAGAEEDAAEPIEQDAGAEEPAEGAQEANQEPPAEAEEKPAEEAVAAEAADAEPATGGDATAPAAEPAE</sequence>
<keyword evidence="2" id="KW-0156">Chromatin regulator</keyword>
<dbReference type="InterPro" id="IPR014876">
    <property type="entry name" value="DEK_C"/>
</dbReference>
<evidence type="ECO:0000256" key="1">
    <source>
        <dbReference type="ARBA" id="ARBA00004123"/>
    </source>
</evidence>
<dbReference type="PANTHER" id="PTHR13468">
    <property type="entry name" value="DEK PROTEIN"/>
    <property type="match status" value="1"/>
</dbReference>
<dbReference type="GO" id="GO:0042393">
    <property type="term" value="F:histone binding"/>
    <property type="evidence" value="ECO:0007669"/>
    <property type="project" value="TreeGrafter"/>
</dbReference>
<feature type="region of interest" description="Disordered" evidence="5">
    <location>
        <begin position="323"/>
        <end position="412"/>
    </location>
</feature>
<evidence type="ECO:0000256" key="3">
    <source>
        <dbReference type="ARBA" id="ARBA00023125"/>
    </source>
</evidence>
<dbReference type="RefSeq" id="XP_005650750.1">
    <property type="nucleotide sequence ID" value="XM_005650693.1"/>
</dbReference>